<protein>
    <recommendedName>
        <fullName evidence="2">Inhibitor I9 domain-containing protein</fullName>
    </recommendedName>
</protein>
<accession>A0AAD8S090</accession>
<feature type="domain" description="Inhibitor I9" evidence="2">
    <location>
        <begin position="56"/>
        <end position="112"/>
    </location>
</feature>
<evidence type="ECO:0000313" key="4">
    <source>
        <dbReference type="Proteomes" id="UP001231189"/>
    </source>
</evidence>
<keyword evidence="4" id="KW-1185">Reference proteome</keyword>
<dbReference type="Proteomes" id="UP001231189">
    <property type="component" value="Unassembled WGS sequence"/>
</dbReference>
<evidence type="ECO:0000313" key="3">
    <source>
        <dbReference type="EMBL" id="KAK1642538.1"/>
    </source>
</evidence>
<reference evidence="3" key="1">
    <citation type="submission" date="2023-07" db="EMBL/GenBank/DDBJ databases">
        <title>A chromosome-level genome assembly of Lolium multiflorum.</title>
        <authorList>
            <person name="Chen Y."/>
            <person name="Copetti D."/>
            <person name="Kolliker R."/>
            <person name="Studer B."/>
        </authorList>
    </citation>
    <scope>NUCLEOTIDE SEQUENCE</scope>
    <source>
        <strain evidence="3">02402/16</strain>
        <tissue evidence="3">Leaf</tissue>
    </source>
</reference>
<keyword evidence="1" id="KW-0732">Signal</keyword>
<proteinExistence type="predicted"/>
<dbReference type="AlphaFoldDB" id="A0AAD8S090"/>
<sequence>MKPPTAASVHLLIVLLPLAGAVAMAAAATDGPPATYLVFVDPTPPGVTCMTYHLGILSAALGSEEKAKAAIIYNYKNVINGFSARVTPSELEAIKKQPQVNRVLPSATLHLMSSNFDGVS</sequence>
<organism evidence="3 4">
    <name type="scientific">Lolium multiflorum</name>
    <name type="common">Italian ryegrass</name>
    <name type="synonym">Lolium perenne subsp. multiflorum</name>
    <dbReference type="NCBI Taxonomy" id="4521"/>
    <lineage>
        <taxon>Eukaryota</taxon>
        <taxon>Viridiplantae</taxon>
        <taxon>Streptophyta</taxon>
        <taxon>Embryophyta</taxon>
        <taxon>Tracheophyta</taxon>
        <taxon>Spermatophyta</taxon>
        <taxon>Magnoliopsida</taxon>
        <taxon>Liliopsida</taxon>
        <taxon>Poales</taxon>
        <taxon>Poaceae</taxon>
        <taxon>BOP clade</taxon>
        <taxon>Pooideae</taxon>
        <taxon>Poodae</taxon>
        <taxon>Poeae</taxon>
        <taxon>Poeae Chloroplast Group 2 (Poeae type)</taxon>
        <taxon>Loliodinae</taxon>
        <taxon>Loliinae</taxon>
        <taxon>Lolium</taxon>
    </lineage>
</organism>
<feature type="signal peptide" evidence="1">
    <location>
        <begin position="1"/>
        <end position="27"/>
    </location>
</feature>
<dbReference type="InterPro" id="IPR037045">
    <property type="entry name" value="S8pro/Inhibitor_I9_sf"/>
</dbReference>
<dbReference type="EMBL" id="JAUUTY010000004">
    <property type="protein sequence ID" value="KAK1642538.1"/>
    <property type="molecule type" value="Genomic_DNA"/>
</dbReference>
<dbReference type="InterPro" id="IPR010259">
    <property type="entry name" value="S8pro/Inhibitor_I9"/>
</dbReference>
<evidence type="ECO:0000259" key="2">
    <source>
        <dbReference type="Pfam" id="PF05922"/>
    </source>
</evidence>
<gene>
    <name evidence="3" type="ORF">QYE76_060343</name>
</gene>
<dbReference type="Pfam" id="PF05922">
    <property type="entry name" value="Inhibitor_I9"/>
    <property type="match status" value="1"/>
</dbReference>
<evidence type="ECO:0000256" key="1">
    <source>
        <dbReference type="SAM" id="SignalP"/>
    </source>
</evidence>
<feature type="chain" id="PRO_5041977350" description="Inhibitor I9 domain-containing protein" evidence="1">
    <location>
        <begin position="28"/>
        <end position="120"/>
    </location>
</feature>
<dbReference type="PANTHER" id="PTHR48222">
    <property type="entry name" value="PROTEINASE INHIBITOR, PROPEPTIDE"/>
    <property type="match status" value="1"/>
</dbReference>
<comment type="caution">
    <text evidence="3">The sequence shown here is derived from an EMBL/GenBank/DDBJ whole genome shotgun (WGS) entry which is preliminary data.</text>
</comment>
<dbReference type="PANTHER" id="PTHR48222:SF6">
    <property type="entry name" value="OS03G0838500 PROTEIN"/>
    <property type="match status" value="1"/>
</dbReference>
<name>A0AAD8S090_LOLMU</name>
<dbReference type="Gene3D" id="3.30.70.80">
    <property type="entry name" value="Peptidase S8 propeptide/proteinase inhibitor I9"/>
    <property type="match status" value="1"/>
</dbReference>